<dbReference type="InterPro" id="IPR049398">
    <property type="entry name" value="ETF-QO/FixC_UQ-bd"/>
</dbReference>
<reference evidence="10 11" key="1">
    <citation type="submission" date="2017-05" db="EMBL/GenBank/DDBJ databases">
        <authorList>
            <person name="Varghese N."/>
            <person name="Submissions S."/>
        </authorList>
    </citation>
    <scope>NUCLEOTIDE SEQUENCE [LARGE SCALE GENOMIC DNA]</scope>
    <source>
        <strain evidence="10 11">DSM 21194</strain>
    </source>
</reference>
<evidence type="ECO:0000313" key="11">
    <source>
        <dbReference type="Proteomes" id="UP000317593"/>
    </source>
</evidence>
<feature type="domain" description="FixC-like C-terminal" evidence="9">
    <location>
        <begin position="380"/>
        <end position="440"/>
    </location>
</feature>
<organism evidence="10 11">
    <name type="scientific">Fodinibius sediminis</name>
    <dbReference type="NCBI Taxonomy" id="1214077"/>
    <lineage>
        <taxon>Bacteria</taxon>
        <taxon>Pseudomonadati</taxon>
        <taxon>Balneolota</taxon>
        <taxon>Balneolia</taxon>
        <taxon>Balneolales</taxon>
        <taxon>Balneolaceae</taxon>
        <taxon>Fodinibius</taxon>
    </lineage>
</organism>
<dbReference type="PRINTS" id="PR00420">
    <property type="entry name" value="RNGMNOXGNASE"/>
</dbReference>
<dbReference type="Gene3D" id="3.50.50.60">
    <property type="entry name" value="FAD/NAD(P)-binding domain"/>
    <property type="match status" value="1"/>
</dbReference>
<comment type="cofactor">
    <cofactor evidence="1">
        <name>FAD</name>
        <dbReference type="ChEBI" id="CHEBI:57692"/>
    </cofactor>
</comment>
<dbReference type="Pfam" id="PF26311">
    <property type="entry name" value="ETF-QO_FixC_C"/>
    <property type="match status" value="1"/>
</dbReference>
<feature type="domain" description="ETF-QO/FixC ubiquinone-binding" evidence="8">
    <location>
        <begin position="194"/>
        <end position="290"/>
    </location>
</feature>
<keyword evidence="5" id="KW-0560">Oxidoreductase</keyword>
<evidence type="ECO:0000256" key="6">
    <source>
        <dbReference type="SAM" id="Phobius"/>
    </source>
</evidence>
<dbReference type="AlphaFoldDB" id="A0A521F4C5"/>
<feature type="transmembrane region" description="Helical" evidence="6">
    <location>
        <begin position="7"/>
        <end position="24"/>
    </location>
</feature>
<keyword evidence="6" id="KW-1133">Transmembrane helix</keyword>
<keyword evidence="11" id="KW-1185">Reference proteome</keyword>
<evidence type="ECO:0000256" key="3">
    <source>
        <dbReference type="ARBA" id="ARBA00022630"/>
    </source>
</evidence>
<dbReference type="EMBL" id="FXTH01000023">
    <property type="protein sequence ID" value="SMO91068.1"/>
    <property type="molecule type" value="Genomic_DNA"/>
</dbReference>
<dbReference type="OrthoDB" id="9806565at2"/>
<keyword evidence="6" id="KW-0472">Membrane</keyword>
<evidence type="ECO:0000259" key="7">
    <source>
        <dbReference type="Pfam" id="PF01266"/>
    </source>
</evidence>
<dbReference type="PANTHER" id="PTHR43624">
    <property type="entry name" value="ELECTRON TRANSFER FLAVOPROTEIN-QUINONE OXIDOREDUCTASE YDIS-RELATED"/>
    <property type="match status" value="1"/>
</dbReference>
<keyword evidence="3" id="KW-0285">Flavoprotein</keyword>
<name>A0A521F4C5_9BACT</name>
<evidence type="ECO:0000256" key="1">
    <source>
        <dbReference type="ARBA" id="ARBA00001974"/>
    </source>
</evidence>
<dbReference type="InterPro" id="IPR036188">
    <property type="entry name" value="FAD/NAD-bd_sf"/>
</dbReference>
<dbReference type="SUPFAM" id="SSF54373">
    <property type="entry name" value="FAD-linked reductases, C-terminal domain"/>
    <property type="match status" value="1"/>
</dbReference>
<dbReference type="PANTHER" id="PTHR43624:SF2">
    <property type="entry name" value="ELECTRON TRANSFER FLAVOPROTEIN-QUINONE OXIDOREDUCTASE YDIS-RELATED"/>
    <property type="match status" value="1"/>
</dbReference>
<sequence>MDEKFDCIIVGAGIAGLAAAMILARNNMKFLLIEKGDFAGSKNVSGGVLWGSDLARLVPEYWKEEDGGWERYINHRRLTFMDRESTFSIDFKSSHFNAPPYSGVVVLRSRFDRWLADKVQEAIDDSDFAMESFIATSIKVDEVLMEDDKATGIRTGEEEFHADSVIIAEGVNNLLTRQAGLQDDYVPADHMLTGIKEVIRLDQKVLEDRFQLNGLSGMSNEFIGYATDGVEGGGFLYTNRDTVSLGLVAGIRDMREKEKSPHDLLNQFKNHPVIQDTIRGGEVVEYSAHVVSSGDKQVMPKALYKDGLLLCGEAANLLMNAGKAIQGMDFAMRSGILGAETIIHAKKKGDFSSQTLQEYRRKLDETYVMKDINQFQDAVHMLHSPEMFRDIPNLVCDFGRKFFTIDSKPTRKSRRLFAESVKKHSSYWDLIKLGFKGGKSL</sequence>
<evidence type="ECO:0000256" key="2">
    <source>
        <dbReference type="ARBA" id="ARBA00006796"/>
    </source>
</evidence>
<dbReference type="SUPFAM" id="SSF51905">
    <property type="entry name" value="FAD/NAD(P)-binding domain"/>
    <property type="match status" value="1"/>
</dbReference>
<dbReference type="InterPro" id="IPR039651">
    <property type="entry name" value="FixC-like"/>
</dbReference>
<dbReference type="GO" id="GO:0016491">
    <property type="term" value="F:oxidoreductase activity"/>
    <property type="evidence" value="ECO:0007669"/>
    <property type="project" value="UniProtKB-KW"/>
</dbReference>
<keyword evidence="6" id="KW-0812">Transmembrane</keyword>
<evidence type="ECO:0000259" key="9">
    <source>
        <dbReference type="Pfam" id="PF26311"/>
    </source>
</evidence>
<dbReference type="Proteomes" id="UP000317593">
    <property type="component" value="Unassembled WGS sequence"/>
</dbReference>
<evidence type="ECO:0000313" key="10">
    <source>
        <dbReference type="EMBL" id="SMO91068.1"/>
    </source>
</evidence>
<comment type="similarity">
    <text evidence="2">Belongs to the ETF-QO/FixC family.</text>
</comment>
<evidence type="ECO:0000259" key="8">
    <source>
        <dbReference type="Pfam" id="PF21162"/>
    </source>
</evidence>
<dbReference type="InterPro" id="IPR006076">
    <property type="entry name" value="FAD-dep_OxRdtase"/>
</dbReference>
<gene>
    <name evidence="10" type="ORF">SAMN06265218_12314</name>
</gene>
<protein>
    <submittedName>
        <fullName evidence="10">Electron transfer flavoprotein-quinone oxidoreductase</fullName>
    </submittedName>
</protein>
<accession>A0A521F4C5</accession>
<proteinExistence type="inferred from homology"/>
<dbReference type="InterPro" id="IPR059103">
    <property type="entry name" value="FixC-like_C"/>
</dbReference>
<evidence type="ECO:0000256" key="4">
    <source>
        <dbReference type="ARBA" id="ARBA00022827"/>
    </source>
</evidence>
<dbReference type="RefSeq" id="WP_142715922.1">
    <property type="nucleotide sequence ID" value="NZ_FXTH01000023.1"/>
</dbReference>
<evidence type="ECO:0000256" key="5">
    <source>
        <dbReference type="ARBA" id="ARBA00023002"/>
    </source>
</evidence>
<feature type="domain" description="FAD dependent oxidoreductase" evidence="7">
    <location>
        <begin position="6"/>
        <end position="53"/>
    </location>
</feature>
<keyword evidence="4" id="KW-0274">FAD</keyword>
<dbReference type="Pfam" id="PF21162">
    <property type="entry name" value="ETFQO_UQ-bd"/>
    <property type="match status" value="1"/>
</dbReference>
<dbReference type="Pfam" id="PF01266">
    <property type="entry name" value="DAO"/>
    <property type="match status" value="1"/>
</dbReference>